<dbReference type="Pfam" id="PF05008">
    <property type="entry name" value="V-SNARE"/>
    <property type="match status" value="1"/>
</dbReference>
<dbReference type="SUPFAM" id="SSF58038">
    <property type="entry name" value="SNARE fusion complex"/>
    <property type="match status" value="1"/>
</dbReference>
<evidence type="ECO:0000313" key="18">
    <source>
        <dbReference type="Proteomes" id="UP000887566"/>
    </source>
</evidence>
<dbReference type="Gene3D" id="1.20.5.110">
    <property type="match status" value="1"/>
</dbReference>
<dbReference type="GO" id="GO:0000139">
    <property type="term" value="C:Golgi membrane"/>
    <property type="evidence" value="ECO:0007669"/>
    <property type="project" value="UniProtKB-SubCell"/>
</dbReference>
<reference evidence="19" key="1">
    <citation type="submission" date="2022-11" db="UniProtKB">
        <authorList>
            <consortium name="WormBaseParasite"/>
        </authorList>
    </citation>
    <scope>IDENTIFICATION</scope>
</reference>
<dbReference type="GO" id="GO:0012507">
    <property type="term" value="C:ER to Golgi transport vesicle membrane"/>
    <property type="evidence" value="ECO:0007669"/>
    <property type="project" value="TreeGrafter"/>
</dbReference>
<name>A0A914WHU4_9BILA</name>
<feature type="transmembrane region" description="Helical" evidence="16">
    <location>
        <begin position="199"/>
        <end position="219"/>
    </location>
</feature>
<evidence type="ECO:0000256" key="15">
    <source>
        <dbReference type="SAM" id="Coils"/>
    </source>
</evidence>
<dbReference type="InterPro" id="IPR000727">
    <property type="entry name" value="T_SNARE_dom"/>
</dbReference>
<keyword evidence="9 16" id="KW-0472">Membrane</keyword>
<evidence type="ECO:0000256" key="4">
    <source>
        <dbReference type="ARBA" id="ARBA00022692"/>
    </source>
</evidence>
<dbReference type="WBParaSite" id="PSAMB.scaffold4284size15104.g23924.t1">
    <property type="protein sequence ID" value="PSAMB.scaffold4284size15104.g23924.t1"/>
    <property type="gene ID" value="PSAMB.scaffold4284size15104.g23924"/>
</dbReference>
<evidence type="ECO:0000256" key="3">
    <source>
        <dbReference type="ARBA" id="ARBA00022448"/>
    </source>
</evidence>
<feature type="domain" description="T-SNARE coiled-coil homology" evidence="17">
    <location>
        <begin position="123"/>
        <end position="190"/>
    </location>
</feature>
<dbReference type="PIRSF" id="PIRSF028865">
    <property type="entry name" value="Membrin-2"/>
    <property type="match status" value="1"/>
</dbReference>
<dbReference type="PANTHER" id="PTHR21230">
    <property type="entry name" value="VESICLE TRANSPORT V-SNARE PROTEIN VTI1-RELATED"/>
    <property type="match status" value="1"/>
</dbReference>
<comment type="subunit">
    <text evidence="11">Interacts with distinct SNARE complexes that contain either STX5 or STX6. Interacts with NAPA and, to a lesser extent, with NAPG. Identified in a complex containing STX6, STX12, VAMP4 and VTI1A.</text>
</comment>
<dbReference type="GO" id="GO:0006896">
    <property type="term" value="P:Golgi to vacuole transport"/>
    <property type="evidence" value="ECO:0007669"/>
    <property type="project" value="TreeGrafter"/>
</dbReference>
<dbReference type="FunFam" id="1.20.58.400:FF:000001">
    <property type="entry name" value="Vesicle transport through interaction with t-SNAREs homolog 1A"/>
    <property type="match status" value="1"/>
</dbReference>
<dbReference type="SMART" id="SM00397">
    <property type="entry name" value="t_SNARE"/>
    <property type="match status" value="1"/>
</dbReference>
<evidence type="ECO:0000256" key="11">
    <source>
        <dbReference type="ARBA" id="ARBA00065755"/>
    </source>
</evidence>
<evidence type="ECO:0000256" key="9">
    <source>
        <dbReference type="ARBA" id="ARBA00023136"/>
    </source>
</evidence>
<dbReference type="GO" id="GO:0005484">
    <property type="term" value="F:SNAP receptor activity"/>
    <property type="evidence" value="ECO:0007669"/>
    <property type="project" value="InterPro"/>
</dbReference>
<evidence type="ECO:0000256" key="5">
    <source>
        <dbReference type="ARBA" id="ARBA00022927"/>
    </source>
</evidence>
<keyword evidence="6 16" id="KW-1133">Transmembrane helix</keyword>
<keyword evidence="3" id="KW-0813">Transport</keyword>
<dbReference type="InterPro" id="IPR007705">
    <property type="entry name" value="Vesicle_trsprt_v-SNARE_N"/>
</dbReference>
<dbReference type="GO" id="GO:0006886">
    <property type="term" value="P:intracellular protein transport"/>
    <property type="evidence" value="ECO:0007669"/>
    <property type="project" value="InterPro"/>
</dbReference>
<dbReference type="GO" id="GO:0005789">
    <property type="term" value="C:endoplasmic reticulum membrane"/>
    <property type="evidence" value="ECO:0007669"/>
    <property type="project" value="TreeGrafter"/>
</dbReference>
<comment type="subcellular location">
    <subcellularLocation>
        <location evidence="10">Endomembrane system</location>
        <topology evidence="10">Single-pass type IV membrane protein</topology>
    </subcellularLocation>
    <subcellularLocation>
        <location evidence="1">Golgi apparatus membrane</location>
        <topology evidence="1">Single-pass membrane protein</topology>
    </subcellularLocation>
</comment>
<dbReference type="GO" id="GO:0000149">
    <property type="term" value="F:SNARE binding"/>
    <property type="evidence" value="ECO:0007669"/>
    <property type="project" value="TreeGrafter"/>
</dbReference>
<dbReference type="SUPFAM" id="SSF47661">
    <property type="entry name" value="t-snare proteins"/>
    <property type="match status" value="1"/>
</dbReference>
<evidence type="ECO:0000256" key="10">
    <source>
        <dbReference type="ARBA" id="ARBA00046280"/>
    </source>
</evidence>
<keyword evidence="8 15" id="KW-0175">Coiled coil</keyword>
<feature type="coiled-coil region" evidence="15">
    <location>
        <begin position="33"/>
        <end position="102"/>
    </location>
</feature>
<evidence type="ECO:0000256" key="6">
    <source>
        <dbReference type="ARBA" id="ARBA00022989"/>
    </source>
</evidence>
<evidence type="ECO:0000256" key="8">
    <source>
        <dbReference type="ARBA" id="ARBA00023054"/>
    </source>
</evidence>
<keyword evidence="7" id="KW-0333">Golgi apparatus</keyword>
<dbReference type="Pfam" id="PF12352">
    <property type="entry name" value="V-SNARE_C"/>
    <property type="match status" value="1"/>
</dbReference>
<dbReference type="GO" id="GO:0031201">
    <property type="term" value="C:SNARE complex"/>
    <property type="evidence" value="ECO:0007669"/>
    <property type="project" value="TreeGrafter"/>
</dbReference>
<protein>
    <recommendedName>
        <fullName evidence="12">Vesicle transport through interaction with t-SNAREs homolog 1A</fullName>
    </recommendedName>
    <alternativeName>
        <fullName evidence="14">Vesicle transport v-SNARE protein Vti1-like 2</fullName>
    </alternativeName>
    <alternativeName>
        <fullName evidence="13">Vti1-rp2</fullName>
    </alternativeName>
</protein>
<evidence type="ECO:0000259" key="17">
    <source>
        <dbReference type="SMART" id="SM00397"/>
    </source>
</evidence>
<dbReference type="GO" id="GO:0042147">
    <property type="term" value="P:retrograde transport, endosome to Golgi"/>
    <property type="evidence" value="ECO:0007669"/>
    <property type="project" value="TreeGrafter"/>
</dbReference>
<evidence type="ECO:0000256" key="16">
    <source>
        <dbReference type="SAM" id="Phobius"/>
    </source>
</evidence>
<organism evidence="18 19">
    <name type="scientific">Plectus sambesii</name>
    <dbReference type="NCBI Taxonomy" id="2011161"/>
    <lineage>
        <taxon>Eukaryota</taxon>
        <taxon>Metazoa</taxon>
        <taxon>Ecdysozoa</taxon>
        <taxon>Nematoda</taxon>
        <taxon>Chromadorea</taxon>
        <taxon>Plectida</taxon>
        <taxon>Plectina</taxon>
        <taxon>Plectoidea</taxon>
        <taxon>Plectidae</taxon>
        <taxon>Plectus</taxon>
    </lineage>
</organism>
<dbReference type="GO" id="GO:0016236">
    <property type="term" value="P:macroautophagy"/>
    <property type="evidence" value="ECO:0007669"/>
    <property type="project" value="TreeGrafter"/>
</dbReference>
<keyword evidence="18" id="KW-1185">Reference proteome</keyword>
<proteinExistence type="inferred from homology"/>
<dbReference type="InterPro" id="IPR027027">
    <property type="entry name" value="GOSR2/Membrin/Bos1"/>
</dbReference>
<evidence type="ECO:0000256" key="13">
    <source>
        <dbReference type="ARBA" id="ARBA00081711"/>
    </source>
</evidence>
<dbReference type="Proteomes" id="UP000887566">
    <property type="component" value="Unplaced"/>
</dbReference>
<evidence type="ECO:0000256" key="2">
    <source>
        <dbReference type="ARBA" id="ARBA00006108"/>
    </source>
</evidence>
<dbReference type="CDD" id="cd15891">
    <property type="entry name" value="SNARE_Vti1a"/>
    <property type="match status" value="1"/>
</dbReference>
<dbReference type="PANTHER" id="PTHR21230:SF26">
    <property type="entry name" value="VESICLE TRANSPORT THROUGH INTERACTION WITH T-SNARES HOMOLOG 1A"/>
    <property type="match status" value="1"/>
</dbReference>
<evidence type="ECO:0000313" key="19">
    <source>
        <dbReference type="WBParaSite" id="PSAMB.scaffold4284size15104.g23924.t1"/>
    </source>
</evidence>
<dbReference type="InterPro" id="IPR038407">
    <property type="entry name" value="v-SNARE_N_sf"/>
</dbReference>
<keyword evidence="4 16" id="KW-0812">Transmembrane</keyword>
<dbReference type="GO" id="GO:0006891">
    <property type="term" value="P:intra-Golgi vesicle-mediated transport"/>
    <property type="evidence" value="ECO:0007669"/>
    <property type="project" value="TreeGrafter"/>
</dbReference>
<evidence type="ECO:0000256" key="1">
    <source>
        <dbReference type="ARBA" id="ARBA00004194"/>
    </source>
</evidence>
<comment type="similarity">
    <text evidence="2">Belongs to the VTI1 family.</text>
</comment>
<dbReference type="GO" id="GO:0031902">
    <property type="term" value="C:late endosome membrane"/>
    <property type="evidence" value="ECO:0007669"/>
    <property type="project" value="TreeGrafter"/>
</dbReference>
<sequence length="220" mass="24992">MSLLAQFEQQYSVQTADITSKIGRLANVSAGERTEAIQTVERMLAEVEDLLEQMELSVRELPAGGADRNKYELRVKSYRSDKQQLNSELKKAIQRLKSGAADRSELFGYEEGSLLSSDQQNDQLIENTERLERSSRKLDDSYRMCIETEQIGAEVLNNLESQRETIGRARERLREADADLGQSSKVLSQMINRVIQNRLLMVGVGVVLFLAIIFIFWMAL</sequence>
<dbReference type="GO" id="GO:0005829">
    <property type="term" value="C:cytosol"/>
    <property type="evidence" value="ECO:0007669"/>
    <property type="project" value="GOC"/>
</dbReference>
<evidence type="ECO:0000256" key="14">
    <source>
        <dbReference type="ARBA" id="ARBA00082368"/>
    </source>
</evidence>
<dbReference type="InterPro" id="IPR010989">
    <property type="entry name" value="SNARE"/>
</dbReference>
<evidence type="ECO:0000256" key="12">
    <source>
        <dbReference type="ARBA" id="ARBA00071612"/>
    </source>
</evidence>
<evidence type="ECO:0000256" key="7">
    <source>
        <dbReference type="ARBA" id="ARBA00023034"/>
    </source>
</evidence>
<dbReference type="FunFam" id="1.20.5.110:FF:000078">
    <property type="entry name" value="Vesicle transport through interaction with t-SNAREs 1A"/>
    <property type="match status" value="1"/>
</dbReference>
<accession>A0A914WHU4</accession>
<dbReference type="AlphaFoldDB" id="A0A914WHU4"/>
<keyword evidence="5" id="KW-0653">Protein transport</keyword>
<dbReference type="GO" id="GO:0048280">
    <property type="term" value="P:vesicle fusion with Golgi apparatus"/>
    <property type="evidence" value="ECO:0007669"/>
    <property type="project" value="TreeGrafter"/>
</dbReference>
<dbReference type="Gene3D" id="1.20.58.400">
    <property type="entry name" value="t-snare proteins"/>
    <property type="match status" value="1"/>
</dbReference>